<organism evidence="4 6">
    <name type="scientific">Adineta steineri</name>
    <dbReference type="NCBI Taxonomy" id="433720"/>
    <lineage>
        <taxon>Eukaryota</taxon>
        <taxon>Metazoa</taxon>
        <taxon>Spiralia</taxon>
        <taxon>Gnathifera</taxon>
        <taxon>Rotifera</taxon>
        <taxon>Eurotatoria</taxon>
        <taxon>Bdelloidea</taxon>
        <taxon>Adinetida</taxon>
        <taxon>Adinetidae</taxon>
        <taxon>Adineta</taxon>
    </lineage>
</organism>
<dbReference type="InterPro" id="IPR027417">
    <property type="entry name" value="P-loop_NTPase"/>
</dbReference>
<dbReference type="SMART" id="SM00487">
    <property type="entry name" value="DEXDc"/>
    <property type="match status" value="1"/>
</dbReference>
<name>A0A819QBH6_9BILA</name>
<accession>A0A819QBH6</accession>
<dbReference type="EMBL" id="CAJNOG010000831">
    <property type="protein sequence ID" value="CAF1367003.1"/>
    <property type="molecule type" value="Genomic_DNA"/>
</dbReference>
<dbReference type="SUPFAM" id="SSF52540">
    <property type="entry name" value="P-loop containing nucleoside triphosphate hydrolases"/>
    <property type="match status" value="1"/>
</dbReference>
<dbReference type="PANTHER" id="PTHR47396">
    <property type="entry name" value="TYPE I RESTRICTION ENZYME ECOKI R PROTEIN"/>
    <property type="match status" value="1"/>
</dbReference>
<evidence type="ECO:0000313" key="4">
    <source>
        <dbReference type="EMBL" id="CAF4022214.1"/>
    </source>
</evidence>
<dbReference type="PANTHER" id="PTHR47396:SF1">
    <property type="entry name" value="ATP-DEPENDENT HELICASE IRC3-RELATED"/>
    <property type="match status" value="1"/>
</dbReference>
<dbReference type="EMBL" id="CAJOBB010003710">
    <property type="protein sequence ID" value="CAF4054580.1"/>
    <property type="molecule type" value="Genomic_DNA"/>
</dbReference>
<dbReference type="Proteomes" id="UP000663860">
    <property type="component" value="Unassembled WGS sequence"/>
</dbReference>
<dbReference type="GO" id="GO:0005524">
    <property type="term" value="F:ATP binding"/>
    <property type="evidence" value="ECO:0007669"/>
    <property type="project" value="InterPro"/>
</dbReference>
<evidence type="ECO:0000313" key="3">
    <source>
        <dbReference type="EMBL" id="CAF1367003.1"/>
    </source>
</evidence>
<dbReference type="InterPro" id="IPR014001">
    <property type="entry name" value="Helicase_ATP-bd"/>
</dbReference>
<evidence type="ECO:0000313" key="2">
    <source>
        <dbReference type="EMBL" id="CAF1279142.1"/>
    </source>
</evidence>
<dbReference type="InterPro" id="IPR050742">
    <property type="entry name" value="Helicase_Restrict-Modif_Enz"/>
</dbReference>
<comment type="caution">
    <text evidence="4">The sequence shown here is derived from an EMBL/GenBank/DDBJ whole genome shotgun (WGS) entry which is preliminary data.</text>
</comment>
<protein>
    <recommendedName>
        <fullName evidence="1">Helicase ATP-binding domain-containing protein</fullName>
    </recommendedName>
</protein>
<dbReference type="AlphaFoldDB" id="A0A819QBH6"/>
<gene>
    <name evidence="2" type="ORF">IZO911_LOCUS32865</name>
    <name evidence="3" type="ORF">JYZ213_LOCUS35908</name>
    <name evidence="5" type="ORF">KXQ929_LOCUS31754</name>
    <name evidence="4" type="ORF">OXD698_LOCUS30770</name>
</gene>
<dbReference type="GO" id="GO:0003677">
    <property type="term" value="F:DNA binding"/>
    <property type="evidence" value="ECO:0007669"/>
    <property type="project" value="InterPro"/>
</dbReference>
<dbReference type="Gene3D" id="3.40.50.300">
    <property type="entry name" value="P-loop containing nucleotide triphosphate hydrolases"/>
    <property type="match status" value="2"/>
</dbReference>
<dbReference type="InterPro" id="IPR006935">
    <property type="entry name" value="Helicase/UvrB_N"/>
</dbReference>
<dbReference type="EMBL" id="CAJNOE010000583">
    <property type="protein sequence ID" value="CAF1279142.1"/>
    <property type="molecule type" value="Genomic_DNA"/>
</dbReference>
<sequence>MMNLGPNFAQSRFNLHSQMINNNLRKLKIYPQQRAALVALRKWFNAPDKDKTALVVLPTGAGKSGVAALAPFVLNATRVLVITPSEIITKQLIADFNGSLSPEKQSFYEAREMLSLDEISFFIEPGLAQLKSLTNTALVPLFRSRNLIIANAHKFGSHSNVNIEQIPNDLFDTVIVDEAHHYPAETWKRIIDHFQAASRRIFLTATPYRKSGPIFDDVATINEQRQKYVAYEVSRQECVLGGLIRGLEFLERGLLNEANEETRVIEIAQAIQQKLAEHDQIDSTIRHQAMVLTHTITEATMVKDIYNNLFPPINGQKKPAVTYVGQDNGSNLIEFKKGNRCVMVVCGKALEGFDCNRVSVCAILRNVQPASKVLFPQFVGRCVRKASDNDPVTATVISHAFHRQRANFDNLDKLADAGVDPEDD</sequence>
<dbReference type="EMBL" id="CAJOAZ010003679">
    <property type="protein sequence ID" value="CAF4022214.1"/>
    <property type="molecule type" value="Genomic_DNA"/>
</dbReference>
<proteinExistence type="predicted"/>
<dbReference type="GO" id="GO:0016787">
    <property type="term" value="F:hydrolase activity"/>
    <property type="evidence" value="ECO:0007669"/>
    <property type="project" value="InterPro"/>
</dbReference>
<dbReference type="Proteomes" id="UP000663868">
    <property type="component" value="Unassembled WGS sequence"/>
</dbReference>
<dbReference type="Proteomes" id="UP000663844">
    <property type="component" value="Unassembled WGS sequence"/>
</dbReference>
<dbReference type="GO" id="GO:0005829">
    <property type="term" value="C:cytosol"/>
    <property type="evidence" value="ECO:0007669"/>
    <property type="project" value="TreeGrafter"/>
</dbReference>
<evidence type="ECO:0000313" key="5">
    <source>
        <dbReference type="EMBL" id="CAF4054580.1"/>
    </source>
</evidence>
<dbReference type="Pfam" id="PF04851">
    <property type="entry name" value="ResIII"/>
    <property type="match status" value="1"/>
</dbReference>
<feature type="domain" description="Helicase ATP-binding" evidence="1">
    <location>
        <begin position="44"/>
        <end position="225"/>
    </location>
</feature>
<evidence type="ECO:0000313" key="6">
    <source>
        <dbReference type="Proteomes" id="UP000663844"/>
    </source>
</evidence>
<dbReference type="Proteomes" id="UP000663845">
    <property type="component" value="Unassembled WGS sequence"/>
</dbReference>
<dbReference type="PROSITE" id="PS51192">
    <property type="entry name" value="HELICASE_ATP_BIND_1"/>
    <property type="match status" value="1"/>
</dbReference>
<reference evidence="4" key="1">
    <citation type="submission" date="2021-02" db="EMBL/GenBank/DDBJ databases">
        <authorList>
            <person name="Nowell W R."/>
        </authorList>
    </citation>
    <scope>NUCLEOTIDE SEQUENCE</scope>
</reference>
<evidence type="ECO:0000259" key="1">
    <source>
        <dbReference type="PROSITE" id="PS51192"/>
    </source>
</evidence>